<dbReference type="Proteomes" id="UP000015103">
    <property type="component" value="Unassembled WGS sequence"/>
</dbReference>
<dbReference type="InParanoid" id="T1HSP2"/>
<reference evidence="1" key="1">
    <citation type="submission" date="2015-05" db="UniProtKB">
        <authorList>
            <consortium name="EnsemblMetazoa"/>
        </authorList>
    </citation>
    <scope>IDENTIFICATION</scope>
</reference>
<organism evidence="1 2">
    <name type="scientific">Rhodnius prolixus</name>
    <name type="common">Triatomid bug</name>
    <dbReference type="NCBI Taxonomy" id="13249"/>
    <lineage>
        <taxon>Eukaryota</taxon>
        <taxon>Metazoa</taxon>
        <taxon>Ecdysozoa</taxon>
        <taxon>Arthropoda</taxon>
        <taxon>Hexapoda</taxon>
        <taxon>Insecta</taxon>
        <taxon>Pterygota</taxon>
        <taxon>Neoptera</taxon>
        <taxon>Paraneoptera</taxon>
        <taxon>Hemiptera</taxon>
        <taxon>Heteroptera</taxon>
        <taxon>Panheteroptera</taxon>
        <taxon>Cimicomorpha</taxon>
        <taxon>Reduviidae</taxon>
        <taxon>Triatominae</taxon>
        <taxon>Rhodnius</taxon>
    </lineage>
</organism>
<keyword evidence="2" id="KW-1185">Reference proteome</keyword>
<dbReference type="HOGENOM" id="CLU_1469974_0_0_1"/>
<evidence type="ECO:0000313" key="2">
    <source>
        <dbReference type="Proteomes" id="UP000015103"/>
    </source>
</evidence>
<name>T1HSP2_RHOPR</name>
<evidence type="ECO:0000313" key="1">
    <source>
        <dbReference type="EnsemblMetazoa" id="RPRC007062-PA"/>
    </source>
</evidence>
<sequence>MAGYLVLVVMFCFTFTQYICKNLKISFNLFSRSARSSQKVDLFAEGSLGKCVAKAQAREFAKRAWRERWLADARDRWAASLIGDPAAWADRRHGEVDYYLIQFLTGHGYFCSYLGKMASIIVPEQADIEQPLLTGVQLQTPKSMDGLFILTAQPTTPPGGFPKTASPVFCIVYIIHFPLFTKAL</sequence>
<accession>T1HSP2</accession>
<dbReference type="EMBL" id="ACPB03020094">
    <property type="status" value="NOT_ANNOTATED_CDS"/>
    <property type="molecule type" value="Genomic_DNA"/>
</dbReference>
<dbReference type="VEuPathDB" id="VectorBase:RPRC007062"/>
<dbReference type="EnsemblMetazoa" id="RPRC007062-RA">
    <property type="protein sequence ID" value="RPRC007062-PA"/>
    <property type="gene ID" value="RPRC007062"/>
</dbReference>
<protein>
    <submittedName>
        <fullName evidence="1">Uncharacterized protein</fullName>
    </submittedName>
</protein>
<proteinExistence type="predicted"/>
<dbReference type="AlphaFoldDB" id="T1HSP2"/>